<dbReference type="EMBL" id="SSMQ01000065">
    <property type="protein sequence ID" value="TKC98664.1"/>
    <property type="molecule type" value="Genomic_DNA"/>
</dbReference>
<proteinExistence type="predicted"/>
<evidence type="ECO:0000313" key="3">
    <source>
        <dbReference type="Proteomes" id="UP000309215"/>
    </source>
</evidence>
<sequence length="291" mass="32177">MQARAAQLVSPQGERRKLSPRAQPTHSGGVVMAEYLTRLRNGTEVRVYPLEAADFSAACRLARVIARGTGPNWRATNVNVVQKFRLLPGERISDPPPHLLEESSSGSALEPLNGAARREICRVVLHGLRLAEVRGTSALGSHLVRHAQWFWTADGLVDGAYVRDAVKLDLSVLPHTEAATRALGRSELRHEHAVPRGVVRRYLQGLHDGWSDVDDDAALTEIASVLDACPPVIVTRDEDERLGGPLRAKMPNGWQFGDSPFARYIEAGLIKRFDDLRFPPNGFWPRSGRLR</sequence>
<evidence type="ECO:0000256" key="1">
    <source>
        <dbReference type="SAM" id="MobiDB-lite"/>
    </source>
</evidence>
<organism evidence="2 3">
    <name type="scientific">Polyangium fumosum</name>
    <dbReference type="NCBI Taxonomy" id="889272"/>
    <lineage>
        <taxon>Bacteria</taxon>
        <taxon>Pseudomonadati</taxon>
        <taxon>Myxococcota</taxon>
        <taxon>Polyangia</taxon>
        <taxon>Polyangiales</taxon>
        <taxon>Polyangiaceae</taxon>
        <taxon>Polyangium</taxon>
    </lineage>
</organism>
<protein>
    <submittedName>
        <fullName evidence="2">Uncharacterized protein</fullName>
    </submittedName>
</protein>
<comment type="caution">
    <text evidence="2">The sequence shown here is derived from an EMBL/GenBank/DDBJ whole genome shotgun (WGS) entry which is preliminary data.</text>
</comment>
<dbReference type="Proteomes" id="UP000309215">
    <property type="component" value="Unassembled WGS sequence"/>
</dbReference>
<dbReference type="AlphaFoldDB" id="A0A4U1IVW8"/>
<evidence type="ECO:0000313" key="2">
    <source>
        <dbReference type="EMBL" id="TKC98664.1"/>
    </source>
</evidence>
<keyword evidence="3" id="KW-1185">Reference proteome</keyword>
<gene>
    <name evidence="2" type="ORF">E8A74_40560</name>
</gene>
<reference evidence="2 3" key="1">
    <citation type="submission" date="2019-04" db="EMBL/GenBank/DDBJ databases">
        <authorList>
            <person name="Li Y."/>
            <person name="Wang J."/>
        </authorList>
    </citation>
    <scope>NUCLEOTIDE SEQUENCE [LARGE SCALE GENOMIC DNA]</scope>
    <source>
        <strain evidence="2 3">DSM 14668</strain>
    </source>
</reference>
<accession>A0A4U1IVW8</accession>
<feature type="region of interest" description="Disordered" evidence="1">
    <location>
        <begin position="1"/>
        <end position="26"/>
    </location>
</feature>
<name>A0A4U1IVW8_9BACT</name>